<dbReference type="AlphaFoldDB" id="A0ABD1JDA1"/>
<comment type="caution">
    <text evidence="10">The sequence shown here is derived from an EMBL/GenBank/DDBJ whole genome shotgun (WGS) entry which is preliminary data.</text>
</comment>
<proteinExistence type="inferred from homology"/>
<sequence>MSCCTRHLRRTAPTHAGSHNELVTPAPQPQRNGWSLPPTTMQLVAWFTYAYFTIVGFGIFIPLLPSPWNSVSFGVVGAAFFLHLVTHIASVSIDPAHPNVRAKNYSSALPTFDKGKHKHVIENDYCTLCEVEVGPKAKHCRTCNKCIADFDHHCKWLNTCIGGRNYWVFFVTVVTATAGVFLLILIILFIFIEHFVNPATLRTAPQFESVQNSTWLVFLPLAPVQSSSSGLLGVAGFTLLLGLFSLALLVHLLGFHIYILFNKVSTYEHLQRKTKRQVQSSGKADAGFKQPSPDSEDTRKETPSETSAECELTMQIETSRSKLEYTDERQLASRLSDAICAEMKRIKSSASGVDHSYYSTGSSTHVMPGTVGATTSDESLSWTDSLRAAIRQLKSETSVEDTPVVQNPLSSSVMITTVEDHQLSVDTQSDPPLSQ</sequence>
<evidence type="ECO:0000256" key="2">
    <source>
        <dbReference type="ARBA" id="ARBA00022679"/>
    </source>
</evidence>
<feature type="transmembrane region" description="Helical" evidence="7">
    <location>
        <begin position="43"/>
        <end position="64"/>
    </location>
</feature>
<comment type="similarity">
    <text evidence="7">Belongs to the DHHC palmitoyltransferase family.</text>
</comment>
<evidence type="ECO:0000256" key="7">
    <source>
        <dbReference type="RuleBase" id="RU079119"/>
    </source>
</evidence>
<feature type="transmembrane region" description="Helical" evidence="7">
    <location>
        <begin position="70"/>
        <end position="93"/>
    </location>
</feature>
<keyword evidence="4 7" id="KW-1133">Transmembrane helix</keyword>
<feature type="region of interest" description="Disordered" evidence="8">
    <location>
        <begin position="275"/>
        <end position="312"/>
    </location>
</feature>
<feature type="region of interest" description="Disordered" evidence="8">
    <location>
        <begin position="1"/>
        <end position="34"/>
    </location>
</feature>
<accession>A0ABD1JDA1</accession>
<organism evidence="10 11">
    <name type="scientific">Coilia grayii</name>
    <name type="common">Gray's grenadier anchovy</name>
    <dbReference type="NCBI Taxonomy" id="363190"/>
    <lineage>
        <taxon>Eukaryota</taxon>
        <taxon>Metazoa</taxon>
        <taxon>Chordata</taxon>
        <taxon>Craniata</taxon>
        <taxon>Vertebrata</taxon>
        <taxon>Euteleostomi</taxon>
        <taxon>Actinopterygii</taxon>
        <taxon>Neopterygii</taxon>
        <taxon>Teleostei</taxon>
        <taxon>Clupei</taxon>
        <taxon>Clupeiformes</taxon>
        <taxon>Clupeoidei</taxon>
        <taxon>Engraulidae</taxon>
        <taxon>Coilinae</taxon>
        <taxon>Coilia</taxon>
    </lineage>
</organism>
<feature type="transmembrane region" description="Helical" evidence="7">
    <location>
        <begin position="166"/>
        <end position="192"/>
    </location>
</feature>
<evidence type="ECO:0000313" key="10">
    <source>
        <dbReference type="EMBL" id="KAL2084033.1"/>
    </source>
</evidence>
<evidence type="ECO:0000256" key="1">
    <source>
        <dbReference type="ARBA" id="ARBA00004141"/>
    </source>
</evidence>
<dbReference type="Pfam" id="PF01529">
    <property type="entry name" value="DHHC"/>
    <property type="match status" value="1"/>
</dbReference>
<dbReference type="GO" id="GO:0019706">
    <property type="term" value="F:protein-cysteine S-palmitoyltransferase activity"/>
    <property type="evidence" value="ECO:0007669"/>
    <property type="project" value="UniProtKB-EC"/>
</dbReference>
<feature type="transmembrane region" description="Helical" evidence="7">
    <location>
        <begin position="231"/>
        <end position="261"/>
    </location>
</feature>
<keyword evidence="2 7" id="KW-0808">Transferase</keyword>
<reference evidence="10 11" key="1">
    <citation type="submission" date="2024-09" db="EMBL/GenBank/DDBJ databases">
        <title>A chromosome-level genome assembly of Gray's grenadier anchovy, Coilia grayii.</title>
        <authorList>
            <person name="Fu Z."/>
        </authorList>
    </citation>
    <scope>NUCLEOTIDE SEQUENCE [LARGE SCALE GENOMIC DNA]</scope>
    <source>
        <strain evidence="10">G4</strain>
        <tissue evidence="10">Muscle</tissue>
    </source>
</reference>
<evidence type="ECO:0000313" key="11">
    <source>
        <dbReference type="Proteomes" id="UP001591681"/>
    </source>
</evidence>
<dbReference type="InterPro" id="IPR001594">
    <property type="entry name" value="Palmitoyltrfase_DHHC"/>
</dbReference>
<keyword evidence="11" id="KW-1185">Reference proteome</keyword>
<comment type="domain">
    <text evidence="7">The DHHC domain is required for palmitoyltransferase activity.</text>
</comment>
<comment type="catalytic activity">
    <reaction evidence="7">
        <text>L-cysteinyl-[protein] + hexadecanoyl-CoA = S-hexadecanoyl-L-cysteinyl-[protein] + CoA</text>
        <dbReference type="Rhea" id="RHEA:36683"/>
        <dbReference type="Rhea" id="RHEA-COMP:10131"/>
        <dbReference type="Rhea" id="RHEA-COMP:11032"/>
        <dbReference type="ChEBI" id="CHEBI:29950"/>
        <dbReference type="ChEBI" id="CHEBI:57287"/>
        <dbReference type="ChEBI" id="CHEBI:57379"/>
        <dbReference type="ChEBI" id="CHEBI:74151"/>
        <dbReference type="EC" id="2.3.1.225"/>
    </reaction>
</comment>
<dbReference type="PROSITE" id="PS50216">
    <property type="entry name" value="DHHC"/>
    <property type="match status" value="1"/>
</dbReference>
<dbReference type="GO" id="GO:0016020">
    <property type="term" value="C:membrane"/>
    <property type="evidence" value="ECO:0007669"/>
    <property type="project" value="UniProtKB-SubCell"/>
</dbReference>
<keyword evidence="5 7" id="KW-0472">Membrane</keyword>
<keyword evidence="6 7" id="KW-0012">Acyltransferase</keyword>
<protein>
    <recommendedName>
        <fullName evidence="7">Palmitoyltransferase</fullName>
        <ecNumber evidence="7">2.3.1.225</ecNumber>
    </recommendedName>
</protein>
<dbReference type="EC" id="2.3.1.225" evidence="7"/>
<evidence type="ECO:0000256" key="6">
    <source>
        <dbReference type="ARBA" id="ARBA00023315"/>
    </source>
</evidence>
<dbReference type="EMBL" id="JBHFQA010000017">
    <property type="protein sequence ID" value="KAL2084033.1"/>
    <property type="molecule type" value="Genomic_DNA"/>
</dbReference>
<feature type="compositionally biased region" description="Basic residues" evidence="8">
    <location>
        <begin position="1"/>
        <end position="12"/>
    </location>
</feature>
<dbReference type="InterPro" id="IPR039859">
    <property type="entry name" value="PFA4/ZDH16/20/ERF2-like"/>
</dbReference>
<feature type="domain" description="Palmitoyltransferase DHHC" evidence="9">
    <location>
        <begin position="121"/>
        <end position="272"/>
    </location>
</feature>
<evidence type="ECO:0000259" key="9">
    <source>
        <dbReference type="Pfam" id="PF01529"/>
    </source>
</evidence>
<dbReference type="Proteomes" id="UP001591681">
    <property type="component" value="Unassembled WGS sequence"/>
</dbReference>
<comment type="subcellular location">
    <subcellularLocation>
        <location evidence="1">Membrane</location>
        <topology evidence="1">Multi-pass membrane protein</topology>
    </subcellularLocation>
</comment>
<evidence type="ECO:0000256" key="3">
    <source>
        <dbReference type="ARBA" id="ARBA00022692"/>
    </source>
</evidence>
<name>A0ABD1JDA1_9TELE</name>
<keyword evidence="3 7" id="KW-0812">Transmembrane</keyword>
<gene>
    <name evidence="10" type="ORF">ACEWY4_019551</name>
</gene>
<evidence type="ECO:0000256" key="5">
    <source>
        <dbReference type="ARBA" id="ARBA00023136"/>
    </source>
</evidence>
<dbReference type="PANTHER" id="PTHR22883:SF22">
    <property type="entry name" value="PALMITOYLTRANSFERASE ZDHHC11-RELATED"/>
    <property type="match status" value="1"/>
</dbReference>
<evidence type="ECO:0000256" key="4">
    <source>
        <dbReference type="ARBA" id="ARBA00022989"/>
    </source>
</evidence>
<dbReference type="PANTHER" id="PTHR22883">
    <property type="entry name" value="ZINC FINGER DHHC DOMAIN CONTAINING PROTEIN"/>
    <property type="match status" value="1"/>
</dbReference>
<evidence type="ECO:0000256" key="8">
    <source>
        <dbReference type="SAM" id="MobiDB-lite"/>
    </source>
</evidence>